<evidence type="ECO:0000256" key="20">
    <source>
        <dbReference type="SAM" id="Phobius"/>
    </source>
</evidence>
<keyword evidence="20" id="KW-0812">Transmembrane</keyword>
<name>A0A7W4V5K8_9MICO</name>
<dbReference type="EMBL" id="JACHWQ010000007">
    <property type="protein sequence ID" value="MBB2976638.1"/>
    <property type="molecule type" value="Genomic_DNA"/>
</dbReference>
<feature type="transmembrane region" description="Helical" evidence="20">
    <location>
        <begin position="64"/>
        <end position="92"/>
    </location>
</feature>
<evidence type="ECO:0000256" key="16">
    <source>
        <dbReference type="ARBA" id="ARBA00023014"/>
    </source>
</evidence>
<dbReference type="Pfam" id="PF02518">
    <property type="entry name" value="HATPase_c"/>
    <property type="match status" value="1"/>
</dbReference>
<protein>
    <recommendedName>
        <fullName evidence="5">Oxygen sensor histidine kinase NreB</fullName>
        <ecNumber evidence="4">2.7.13.3</ecNumber>
    </recommendedName>
    <alternativeName>
        <fullName evidence="18">Nitrogen regulation protein B</fullName>
    </alternativeName>
</protein>
<dbReference type="PRINTS" id="PR00344">
    <property type="entry name" value="BCTRLSENSOR"/>
</dbReference>
<dbReference type="InterPro" id="IPR003594">
    <property type="entry name" value="HATPase_dom"/>
</dbReference>
<dbReference type="Proteomes" id="UP000529310">
    <property type="component" value="Unassembled WGS sequence"/>
</dbReference>
<dbReference type="GO" id="GO:0016020">
    <property type="term" value="C:membrane"/>
    <property type="evidence" value="ECO:0007669"/>
    <property type="project" value="InterPro"/>
</dbReference>
<evidence type="ECO:0000256" key="17">
    <source>
        <dbReference type="ARBA" id="ARBA00024827"/>
    </source>
</evidence>
<keyword evidence="20" id="KW-0472">Membrane</keyword>
<evidence type="ECO:0000256" key="6">
    <source>
        <dbReference type="ARBA" id="ARBA00022485"/>
    </source>
</evidence>
<accession>A0A7W4V5K8</accession>
<dbReference type="SMART" id="SM00387">
    <property type="entry name" value="HATPase_c"/>
    <property type="match status" value="1"/>
</dbReference>
<evidence type="ECO:0000256" key="4">
    <source>
        <dbReference type="ARBA" id="ARBA00012438"/>
    </source>
</evidence>
<dbReference type="RefSeq" id="WP_165141492.1">
    <property type="nucleotide sequence ID" value="NZ_CP049255.1"/>
</dbReference>
<reference evidence="22 23" key="1">
    <citation type="submission" date="2020-08" db="EMBL/GenBank/DDBJ databases">
        <title>Sequencing the genomes of 1000 actinobacteria strains.</title>
        <authorList>
            <person name="Klenk H.-P."/>
        </authorList>
    </citation>
    <scope>NUCLEOTIDE SEQUENCE [LARGE SCALE GENOMIC DNA]</scope>
    <source>
        <strain evidence="22 23">DSM 27099</strain>
    </source>
</reference>
<evidence type="ECO:0000259" key="21">
    <source>
        <dbReference type="PROSITE" id="PS50109"/>
    </source>
</evidence>
<dbReference type="PIRSF" id="PIRSF037434">
    <property type="entry name" value="STHK_ChrS"/>
    <property type="match status" value="1"/>
</dbReference>
<feature type="coiled-coil region" evidence="19">
    <location>
        <begin position="224"/>
        <end position="251"/>
    </location>
</feature>
<dbReference type="SUPFAM" id="SSF55874">
    <property type="entry name" value="ATPase domain of HSP90 chaperone/DNA topoisomerase II/histidine kinase"/>
    <property type="match status" value="1"/>
</dbReference>
<evidence type="ECO:0000256" key="13">
    <source>
        <dbReference type="ARBA" id="ARBA00022840"/>
    </source>
</evidence>
<dbReference type="GO" id="GO:0000155">
    <property type="term" value="F:phosphorelay sensor kinase activity"/>
    <property type="evidence" value="ECO:0007669"/>
    <property type="project" value="InterPro"/>
</dbReference>
<dbReference type="PANTHER" id="PTHR24421:SF10">
    <property type="entry name" value="NITRATE_NITRITE SENSOR PROTEIN NARQ"/>
    <property type="match status" value="1"/>
</dbReference>
<keyword evidence="14" id="KW-0408">Iron</keyword>
<gene>
    <name evidence="22" type="ORF">FHX49_002217</name>
</gene>
<evidence type="ECO:0000256" key="9">
    <source>
        <dbReference type="ARBA" id="ARBA00022679"/>
    </source>
</evidence>
<dbReference type="GO" id="GO:0051539">
    <property type="term" value="F:4 iron, 4 sulfur cluster binding"/>
    <property type="evidence" value="ECO:0007669"/>
    <property type="project" value="UniProtKB-KW"/>
</dbReference>
<evidence type="ECO:0000256" key="15">
    <source>
        <dbReference type="ARBA" id="ARBA00023012"/>
    </source>
</evidence>
<dbReference type="EC" id="2.7.13.3" evidence="4"/>
<dbReference type="AlphaFoldDB" id="A0A7W4V5K8"/>
<dbReference type="GO" id="GO:0005524">
    <property type="term" value="F:ATP binding"/>
    <property type="evidence" value="ECO:0007669"/>
    <property type="project" value="UniProtKB-KW"/>
</dbReference>
<keyword evidence="10" id="KW-0479">Metal-binding</keyword>
<comment type="subcellular location">
    <subcellularLocation>
        <location evidence="3">Cytoplasm</location>
    </subcellularLocation>
</comment>
<keyword evidence="16" id="KW-0411">Iron-sulfur</keyword>
<dbReference type="InterPro" id="IPR011712">
    <property type="entry name" value="Sig_transdc_His_kin_sub3_dim/P"/>
</dbReference>
<evidence type="ECO:0000256" key="2">
    <source>
        <dbReference type="ARBA" id="ARBA00001966"/>
    </source>
</evidence>
<dbReference type="InterPro" id="IPR017205">
    <property type="entry name" value="Sig_transdc_His_kinase_ChrS"/>
</dbReference>
<keyword evidence="9" id="KW-0808">Transferase</keyword>
<comment type="cofactor">
    <cofactor evidence="2">
        <name>[4Fe-4S] cluster</name>
        <dbReference type="ChEBI" id="CHEBI:49883"/>
    </cofactor>
</comment>
<evidence type="ECO:0000256" key="5">
    <source>
        <dbReference type="ARBA" id="ARBA00017322"/>
    </source>
</evidence>
<comment type="function">
    <text evidence="17">Member of the two-component regulatory system NreB/NreC involved in the control of dissimilatory nitrate/nitrite reduction in response to oxygen. NreB functions as a direct oxygen sensor histidine kinase which is autophosphorylated, in the absence of oxygen, probably at the conserved histidine residue, and transfers its phosphate group probably to a conserved aspartate residue of NreC. NreB/NreC activates the expression of the nitrate (narGHJI) and nitrite (nir) reductase operons, as well as the putative nitrate transporter gene narT.</text>
</comment>
<evidence type="ECO:0000256" key="11">
    <source>
        <dbReference type="ARBA" id="ARBA00022741"/>
    </source>
</evidence>
<feature type="domain" description="Histidine kinase" evidence="21">
    <location>
        <begin position="196"/>
        <end position="384"/>
    </location>
</feature>
<dbReference type="InterPro" id="IPR005467">
    <property type="entry name" value="His_kinase_dom"/>
</dbReference>
<dbReference type="PROSITE" id="PS50109">
    <property type="entry name" value="HIS_KIN"/>
    <property type="match status" value="1"/>
</dbReference>
<keyword evidence="6" id="KW-0004">4Fe-4S</keyword>
<keyword evidence="15" id="KW-0902">Two-component regulatory system</keyword>
<evidence type="ECO:0000256" key="3">
    <source>
        <dbReference type="ARBA" id="ARBA00004496"/>
    </source>
</evidence>
<feature type="transmembrane region" description="Helical" evidence="20">
    <location>
        <begin position="131"/>
        <end position="153"/>
    </location>
</feature>
<dbReference type="InterPro" id="IPR050482">
    <property type="entry name" value="Sensor_HK_TwoCompSys"/>
</dbReference>
<keyword evidence="11" id="KW-0547">Nucleotide-binding</keyword>
<dbReference type="Gene3D" id="3.30.565.10">
    <property type="entry name" value="Histidine kinase-like ATPase, C-terminal domain"/>
    <property type="match status" value="1"/>
</dbReference>
<evidence type="ECO:0000313" key="23">
    <source>
        <dbReference type="Proteomes" id="UP000529310"/>
    </source>
</evidence>
<dbReference type="Gene3D" id="1.20.5.1930">
    <property type="match status" value="1"/>
</dbReference>
<dbReference type="GO" id="GO:0046983">
    <property type="term" value="F:protein dimerization activity"/>
    <property type="evidence" value="ECO:0007669"/>
    <property type="project" value="InterPro"/>
</dbReference>
<evidence type="ECO:0000256" key="14">
    <source>
        <dbReference type="ARBA" id="ARBA00023004"/>
    </source>
</evidence>
<feature type="transmembrane region" description="Helical" evidence="20">
    <location>
        <begin position="104"/>
        <end position="125"/>
    </location>
</feature>
<keyword evidence="23" id="KW-1185">Reference proteome</keyword>
<dbReference type="InterPro" id="IPR004358">
    <property type="entry name" value="Sig_transdc_His_kin-like_C"/>
</dbReference>
<feature type="transmembrane region" description="Helical" evidence="20">
    <location>
        <begin position="34"/>
        <end position="52"/>
    </location>
</feature>
<evidence type="ECO:0000313" key="22">
    <source>
        <dbReference type="EMBL" id="MBB2976638.1"/>
    </source>
</evidence>
<comment type="catalytic activity">
    <reaction evidence="1">
        <text>ATP + protein L-histidine = ADP + protein N-phospho-L-histidine.</text>
        <dbReference type="EC" id="2.7.13.3"/>
    </reaction>
</comment>
<evidence type="ECO:0000256" key="10">
    <source>
        <dbReference type="ARBA" id="ARBA00022723"/>
    </source>
</evidence>
<dbReference type="Pfam" id="PF07730">
    <property type="entry name" value="HisKA_3"/>
    <property type="match status" value="1"/>
</dbReference>
<dbReference type="GO" id="GO:0046872">
    <property type="term" value="F:metal ion binding"/>
    <property type="evidence" value="ECO:0007669"/>
    <property type="project" value="UniProtKB-KW"/>
</dbReference>
<dbReference type="GO" id="GO:0005737">
    <property type="term" value="C:cytoplasm"/>
    <property type="evidence" value="ECO:0007669"/>
    <property type="project" value="UniProtKB-SubCell"/>
</dbReference>
<keyword evidence="13" id="KW-0067">ATP-binding</keyword>
<proteinExistence type="predicted"/>
<sequence length="384" mass="40046">MTGRRWWDAVIPGFTAVIAVIAVLFQGDPGQRDVLVVALASLLFVGCYFVLGRGLLTSTSAARAAWFCGGLCVALVMGIAAAPFFAILQTLAYPLVWVTTRSRVGGALGSAAIGLAVFAGFAVGGGFTTEALASGFASGGLSVIFAIAMGLWITSITEYGAERARLVAELTAAQSVVAALNHDRGIAAERERIARDIHDTLAQTLAGLVLLSELSSRHIRDGKADAAAQTIETVERTAREALNESRALVARMAAVPSDDALAAAIERLAERFRTEVGLTIDVSVDAGAALPRDGQVVLLRCLQEALANVRKHAHATLVTVSLTSDDDEIVMSVRDDGVGFDSSRAHRGFGLDGIVDRVVLAGGAVVIDSTPGSGTQLNVRVPKQ</sequence>
<evidence type="ECO:0000256" key="19">
    <source>
        <dbReference type="SAM" id="Coils"/>
    </source>
</evidence>
<organism evidence="22 23">
    <name type="scientific">Microbacterium endophyticum</name>
    <dbReference type="NCBI Taxonomy" id="1526412"/>
    <lineage>
        <taxon>Bacteria</taxon>
        <taxon>Bacillati</taxon>
        <taxon>Actinomycetota</taxon>
        <taxon>Actinomycetes</taxon>
        <taxon>Micrococcales</taxon>
        <taxon>Microbacteriaceae</taxon>
        <taxon>Microbacterium</taxon>
    </lineage>
</organism>
<evidence type="ECO:0000256" key="7">
    <source>
        <dbReference type="ARBA" id="ARBA00022490"/>
    </source>
</evidence>
<comment type="caution">
    <text evidence="22">The sequence shown here is derived from an EMBL/GenBank/DDBJ whole genome shotgun (WGS) entry which is preliminary data.</text>
</comment>
<dbReference type="PANTHER" id="PTHR24421">
    <property type="entry name" value="NITRATE/NITRITE SENSOR PROTEIN NARX-RELATED"/>
    <property type="match status" value="1"/>
</dbReference>
<evidence type="ECO:0000256" key="8">
    <source>
        <dbReference type="ARBA" id="ARBA00022553"/>
    </source>
</evidence>
<evidence type="ECO:0000256" key="12">
    <source>
        <dbReference type="ARBA" id="ARBA00022777"/>
    </source>
</evidence>
<evidence type="ECO:0000256" key="1">
    <source>
        <dbReference type="ARBA" id="ARBA00000085"/>
    </source>
</evidence>
<keyword evidence="19" id="KW-0175">Coiled coil</keyword>
<feature type="transmembrane region" description="Helical" evidence="20">
    <location>
        <begin position="6"/>
        <end position="25"/>
    </location>
</feature>
<keyword evidence="7" id="KW-0963">Cytoplasm</keyword>
<keyword evidence="8" id="KW-0597">Phosphoprotein</keyword>
<keyword evidence="20" id="KW-1133">Transmembrane helix</keyword>
<dbReference type="CDD" id="cd16917">
    <property type="entry name" value="HATPase_UhpB-NarQ-NarX-like"/>
    <property type="match status" value="1"/>
</dbReference>
<evidence type="ECO:0000256" key="18">
    <source>
        <dbReference type="ARBA" id="ARBA00030800"/>
    </source>
</evidence>
<dbReference type="InterPro" id="IPR036890">
    <property type="entry name" value="HATPase_C_sf"/>
</dbReference>
<keyword evidence="12 22" id="KW-0418">Kinase</keyword>